<keyword evidence="4" id="KW-0326">Glycosidase</keyword>
<dbReference type="PRINTS" id="PR00743">
    <property type="entry name" value="GLHYDRLASE36"/>
</dbReference>
<dbReference type="InterPro" id="IPR038417">
    <property type="entry name" value="Alpga-gal_N_sf"/>
</dbReference>
<dbReference type="RefSeq" id="WP_039199501.1">
    <property type="nucleotide sequence ID" value="NZ_CP007456.1"/>
</dbReference>
<dbReference type="InterPro" id="IPR031705">
    <property type="entry name" value="Glyco_hydro_36_C"/>
</dbReference>
<dbReference type="EC" id="3.2.1.22" evidence="2"/>
<organism evidence="7 8">
    <name type="scientific">Bifidobacterium catenulatum PV20-2</name>
    <dbReference type="NCBI Taxonomy" id="1447716"/>
    <lineage>
        <taxon>Bacteria</taxon>
        <taxon>Bacillati</taxon>
        <taxon>Actinomycetota</taxon>
        <taxon>Actinomycetes</taxon>
        <taxon>Bifidobacteriales</taxon>
        <taxon>Bifidobacteriaceae</taxon>
        <taxon>Bifidobacterium</taxon>
    </lineage>
</organism>
<evidence type="ECO:0000256" key="3">
    <source>
        <dbReference type="ARBA" id="ARBA00022801"/>
    </source>
</evidence>
<dbReference type="OrthoDB" id="9758822at2"/>
<dbReference type="InterPro" id="IPR031704">
    <property type="entry name" value="Glyco_hydro_36_N"/>
</dbReference>
<name>A0A0A7I4Y7_9BIFI</name>
<dbReference type="PANTHER" id="PTHR43053">
    <property type="entry name" value="GLYCOSIDASE FAMILY 31"/>
    <property type="match status" value="1"/>
</dbReference>
<dbReference type="InterPro" id="IPR013785">
    <property type="entry name" value="Aldolase_TIM"/>
</dbReference>
<dbReference type="InterPro" id="IPR002252">
    <property type="entry name" value="Glyco_hydro_36"/>
</dbReference>
<gene>
    <name evidence="7" type="ORF">AH68_09925</name>
</gene>
<dbReference type="AlphaFoldDB" id="A0A0A7I4Y7"/>
<dbReference type="Pfam" id="PF16875">
    <property type="entry name" value="Glyco_hydro_36N"/>
    <property type="match status" value="1"/>
</dbReference>
<dbReference type="SUPFAM" id="SSF51445">
    <property type="entry name" value="(Trans)glycosidases"/>
    <property type="match status" value="1"/>
</dbReference>
<comment type="catalytic activity">
    <reaction evidence="1">
        <text>Hydrolysis of terminal, non-reducing alpha-D-galactose residues in alpha-D-galactosides, including galactose oligosaccharides, galactomannans and galactolipids.</text>
        <dbReference type="EC" id="3.2.1.22"/>
    </reaction>
</comment>
<evidence type="ECO:0000256" key="1">
    <source>
        <dbReference type="ARBA" id="ARBA00001255"/>
    </source>
</evidence>
<dbReference type="Pfam" id="PF16874">
    <property type="entry name" value="Glyco_hydro_36C"/>
    <property type="match status" value="1"/>
</dbReference>
<evidence type="ECO:0000256" key="2">
    <source>
        <dbReference type="ARBA" id="ARBA00012755"/>
    </source>
</evidence>
<dbReference type="InterPro" id="IPR000111">
    <property type="entry name" value="Glyco_hydro_27/36_CS"/>
</dbReference>
<keyword evidence="3" id="KW-0378">Hydrolase</keyword>
<protein>
    <recommendedName>
        <fullName evidence="2">alpha-galactosidase</fullName>
        <ecNumber evidence="2">3.2.1.22</ecNumber>
    </recommendedName>
</protein>
<dbReference type="HOGENOM" id="CLU_009640_3_1_11"/>
<dbReference type="KEGG" id="bka:AH68_09925"/>
<dbReference type="CDD" id="cd14791">
    <property type="entry name" value="GH36"/>
    <property type="match status" value="1"/>
</dbReference>
<feature type="domain" description="Glycosyl hydrolase family 36 C-terminal" evidence="5">
    <location>
        <begin position="666"/>
        <end position="759"/>
    </location>
</feature>
<reference evidence="7 8" key="1">
    <citation type="journal article" date="2015" name="Genome Announc.">
        <title>Complete and Assembled Genome Sequence of Bifidobacterium kashiwanohense PV20-2, Isolated from the Feces of an Anemic Kenyan Infant.</title>
        <authorList>
            <person name="Vazquez-Gutierrez P."/>
            <person name="Lacroix C."/>
            <person name="Chassard C."/>
            <person name="Klumpp J."/>
            <person name="Jans C."/>
            <person name="Stevens M.J."/>
        </authorList>
    </citation>
    <scope>NUCLEOTIDE SEQUENCE [LARGE SCALE GENOMIC DNA]</scope>
    <source>
        <strain evidence="7 8">PV20-2</strain>
    </source>
</reference>
<evidence type="ECO:0000259" key="6">
    <source>
        <dbReference type="Pfam" id="PF16875"/>
    </source>
</evidence>
<evidence type="ECO:0000313" key="8">
    <source>
        <dbReference type="Proteomes" id="UP000030625"/>
    </source>
</evidence>
<dbReference type="STRING" id="1447716.AH68_09925"/>
<dbReference type="GO" id="GO:0004557">
    <property type="term" value="F:alpha-galactosidase activity"/>
    <property type="evidence" value="ECO:0007669"/>
    <property type="project" value="UniProtKB-EC"/>
</dbReference>
<dbReference type="Proteomes" id="UP000030625">
    <property type="component" value="Chromosome"/>
</dbReference>
<dbReference type="FunFam" id="3.20.20.70:FF:000118">
    <property type="entry name" value="Alpha-galactosidase"/>
    <property type="match status" value="1"/>
</dbReference>
<proteinExistence type="predicted"/>
<dbReference type="EMBL" id="CP007456">
    <property type="protein sequence ID" value="AIZ15298.1"/>
    <property type="molecule type" value="Genomic_DNA"/>
</dbReference>
<evidence type="ECO:0000313" key="7">
    <source>
        <dbReference type="EMBL" id="AIZ15298.1"/>
    </source>
</evidence>
<dbReference type="Pfam" id="PF02065">
    <property type="entry name" value="Melibiase"/>
    <property type="match status" value="1"/>
</dbReference>
<dbReference type="InterPro" id="IPR050985">
    <property type="entry name" value="Alpha-glycosidase_related"/>
</dbReference>
<dbReference type="GO" id="GO:0016052">
    <property type="term" value="P:carbohydrate catabolic process"/>
    <property type="evidence" value="ECO:0007669"/>
    <property type="project" value="InterPro"/>
</dbReference>
<accession>A0A0A7I4Y7</accession>
<dbReference type="Gene3D" id="2.70.98.60">
    <property type="entry name" value="alpha-galactosidase from lactobacil brevis"/>
    <property type="match status" value="1"/>
</dbReference>
<sequence>MTLIQTFHGNATNGTELTAVYAEQPAANVAFALVFPGNDLPRLVHWGRPLVAPATVIDMFDAQMPQRVSGALDYTSWPSVLPTQSESWIGATRFDVRRDGVELFCKFTVTNITAETVAAGKTYVMGEKDGYPSWSVADEPKQTPTVTVTAEDAEQHVKLIWTCELDETGLIRQNAEVVNAGEGQLEVGKIELAFTVPADANEILTTTGHHLRERSPQRQDFTLGRFAKASMAGRPDFDATLLLSVGEKGFGFTHGNVYSAHVAWSGNSVLSAERLPYTSGVIGGGEVLFGGEINLANSESYTTPWLIGSYGEGLNEVAARFHSYIRHVHRDWLAEHNIAPKPRPVILNTWEAVYFNHDYDTLTALADKAVESGVERFVVDDGWFGSRRDDTSGLGDWQISQDVWPDGEKSLKALADYVHGKGLEFGLWFEPEMVNPDSDLFRAHPDWVLKPTEGRLPMQGRTQQVVDLTNPDACDYIYGAMDKLVGELGIDYIKWDHNKLVTEAVSPRTGRPAVHQQTLAVYRIFTNLKAAHPGLEIESCSSGGGRVDLGILEVADRIWGSDCVDPVERADIQRYTSLLVPPEMIGEHVGASPAHSTHRATTQELRMAMAFFGHMGIEWNLLKESQEDIDTLAEWVAEFKKHREWFAVDTVVHSDAADPAVRLDGVVMPNKAAAIYRFTQLTTSQTYPAAPVRLPGLDPDKVYEVSPLDVSLDLAKQDIANGQSPLGWWKVEGVKMTGRALATYGIRPPALHPAQAVLFKAVLAPVESAE</sequence>
<evidence type="ECO:0000259" key="5">
    <source>
        <dbReference type="Pfam" id="PF16874"/>
    </source>
</evidence>
<feature type="domain" description="Glycosyl hydrolase family 36 N-terminal" evidence="6">
    <location>
        <begin position="40"/>
        <end position="295"/>
    </location>
</feature>
<evidence type="ECO:0000256" key="4">
    <source>
        <dbReference type="ARBA" id="ARBA00023295"/>
    </source>
</evidence>
<dbReference type="InterPro" id="IPR017853">
    <property type="entry name" value="GH"/>
</dbReference>
<dbReference type="Gene3D" id="3.20.20.70">
    <property type="entry name" value="Aldolase class I"/>
    <property type="match status" value="1"/>
</dbReference>
<dbReference type="PANTHER" id="PTHR43053:SF3">
    <property type="entry name" value="ALPHA-GALACTOSIDASE C-RELATED"/>
    <property type="match status" value="1"/>
</dbReference>
<dbReference type="PROSITE" id="PS00512">
    <property type="entry name" value="ALPHA_GALACTOSIDASE"/>
    <property type="match status" value="1"/>
</dbReference>